<organism evidence="10 11">
    <name type="scientific">Tetracentron sinense</name>
    <name type="common">Spur-leaf</name>
    <dbReference type="NCBI Taxonomy" id="13715"/>
    <lineage>
        <taxon>Eukaryota</taxon>
        <taxon>Viridiplantae</taxon>
        <taxon>Streptophyta</taxon>
        <taxon>Embryophyta</taxon>
        <taxon>Tracheophyta</taxon>
        <taxon>Spermatophyta</taxon>
        <taxon>Magnoliopsida</taxon>
        <taxon>Trochodendrales</taxon>
        <taxon>Trochodendraceae</taxon>
        <taxon>Tetracentron</taxon>
    </lineage>
</organism>
<dbReference type="Gene3D" id="3.20.20.80">
    <property type="entry name" value="Glycosidases"/>
    <property type="match status" value="1"/>
</dbReference>
<evidence type="ECO:0000256" key="5">
    <source>
        <dbReference type="ARBA" id="ARBA00023180"/>
    </source>
</evidence>
<dbReference type="InterPro" id="IPR015883">
    <property type="entry name" value="Glyco_hydro_20_cat"/>
</dbReference>
<dbReference type="PANTHER" id="PTHR22600">
    <property type="entry name" value="BETA-HEXOSAMINIDASE"/>
    <property type="match status" value="1"/>
</dbReference>
<keyword evidence="7" id="KW-0732">Signal</keyword>
<evidence type="ECO:0000256" key="4">
    <source>
        <dbReference type="ARBA" id="ARBA00022801"/>
    </source>
</evidence>
<evidence type="ECO:0000313" key="11">
    <source>
        <dbReference type="Proteomes" id="UP000655225"/>
    </source>
</evidence>
<dbReference type="Gene3D" id="3.30.379.10">
    <property type="entry name" value="Chitobiase/beta-hexosaminidase domain 2-like"/>
    <property type="match status" value="1"/>
</dbReference>
<dbReference type="AlphaFoldDB" id="A0A834YTM2"/>
<keyword evidence="4" id="KW-0378">Hydrolase</keyword>
<keyword evidence="11" id="KW-1185">Reference proteome</keyword>
<dbReference type="InterPro" id="IPR017853">
    <property type="entry name" value="GH"/>
</dbReference>
<dbReference type="EMBL" id="JABCRI010000016">
    <property type="protein sequence ID" value="KAF8391747.1"/>
    <property type="molecule type" value="Genomic_DNA"/>
</dbReference>
<evidence type="ECO:0000313" key="10">
    <source>
        <dbReference type="EMBL" id="KAF8391747.1"/>
    </source>
</evidence>
<dbReference type="PANTHER" id="PTHR22600:SF21">
    <property type="entry name" value="BETA-HEXOSAMINIDASE A"/>
    <property type="match status" value="1"/>
</dbReference>
<dbReference type="GO" id="GO:0016020">
    <property type="term" value="C:membrane"/>
    <property type="evidence" value="ECO:0007669"/>
    <property type="project" value="TreeGrafter"/>
</dbReference>
<dbReference type="GO" id="GO:0030203">
    <property type="term" value="P:glycosaminoglycan metabolic process"/>
    <property type="evidence" value="ECO:0007669"/>
    <property type="project" value="TreeGrafter"/>
</dbReference>
<dbReference type="GO" id="GO:0005975">
    <property type="term" value="P:carbohydrate metabolic process"/>
    <property type="evidence" value="ECO:0007669"/>
    <property type="project" value="InterPro"/>
</dbReference>
<dbReference type="SUPFAM" id="SSF51445">
    <property type="entry name" value="(Trans)glycosidases"/>
    <property type="match status" value="1"/>
</dbReference>
<dbReference type="InterPro" id="IPR025705">
    <property type="entry name" value="Beta_hexosaminidase_sua/sub"/>
</dbReference>
<feature type="domain" description="Glycoside hydrolase family 20 catalytic" evidence="8">
    <location>
        <begin position="158"/>
        <end position="249"/>
    </location>
</feature>
<dbReference type="EC" id="3.2.1.52" evidence="3"/>
<dbReference type="OrthoDB" id="428480at2759"/>
<evidence type="ECO:0000256" key="6">
    <source>
        <dbReference type="ARBA" id="ARBA00023295"/>
    </source>
</evidence>
<evidence type="ECO:0000256" key="3">
    <source>
        <dbReference type="ARBA" id="ARBA00012663"/>
    </source>
</evidence>
<accession>A0A834YTM2</accession>
<sequence length="249" mass="27581">MGKQVRSLCLGLLLVFLTAAAVGVEGLKIWPMPKSVSHGAQTLYLGKDFGLRTEGSKYIDASGILKDGFSRLLDVVEAAHVIDSNSNHSDLSTMLQGLNVIILLPNDELQYGIDESYKLSIPTNENPVYAHLEAQTVYGALHGLQPLVYVEKQRDDCVADTSRHYQPLPMIKNVIDAMAYTKLNVLHWHIVDSQSFPLEIPSYPNLWDGAYSLSERYTMADAAEIVNYAQRRGINVLAEIDVPGHALSW</sequence>
<feature type="domain" description="Beta-hexosaminidase eukaryotic type N-terminal" evidence="9">
    <location>
        <begin position="29"/>
        <end position="146"/>
    </location>
</feature>
<dbReference type="OMA" id="RWHITDE"/>
<comment type="similarity">
    <text evidence="2">Belongs to the glycosyl hydrolase 20 family.</text>
</comment>
<dbReference type="GO" id="GO:0004563">
    <property type="term" value="F:beta-N-acetylhexosaminidase activity"/>
    <property type="evidence" value="ECO:0007669"/>
    <property type="project" value="UniProtKB-EC"/>
</dbReference>
<proteinExistence type="inferred from homology"/>
<comment type="caution">
    <text evidence="10">The sequence shown here is derived from an EMBL/GenBank/DDBJ whole genome shotgun (WGS) entry which is preliminary data.</text>
</comment>
<comment type="catalytic activity">
    <reaction evidence="1">
        <text>Hydrolysis of terminal non-reducing N-acetyl-D-hexosamine residues in N-acetyl-beta-D-hexosaminides.</text>
        <dbReference type="EC" id="3.2.1.52"/>
    </reaction>
</comment>
<dbReference type="Pfam" id="PF14845">
    <property type="entry name" value="Glycohydro_20b2"/>
    <property type="match status" value="1"/>
</dbReference>
<name>A0A834YTM2_TETSI</name>
<evidence type="ECO:0000259" key="8">
    <source>
        <dbReference type="Pfam" id="PF00728"/>
    </source>
</evidence>
<feature type="chain" id="PRO_5032571461" description="beta-N-acetylhexosaminidase" evidence="7">
    <location>
        <begin position="24"/>
        <end position="249"/>
    </location>
</feature>
<keyword evidence="5" id="KW-0325">Glycoprotein</keyword>
<feature type="signal peptide" evidence="7">
    <location>
        <begin position="1"/>
        <end position="23"/>
    </location>
</feature>
<dbReference type="InterPro" id="IPR029018">
    <property type="entry name" value="Hex-like_dom2"/>
</dbReference>
<keyword evidence="6" id="KW-0326">Glycosidase</keyword>
<evidence type="ECO:0000256" key="1">
    <source>
        <dbReference type="ARBA" id="ARBA00001231"/>
    </source>
</evidence>
<reference evidence="10 11" key="1">
    <citation type="submission" date="2020-04" db="EMBL/GenBank/DDBJ databases">
        <title>Plant Genome Project.</title>
        <authorList>
            <person name="Zhang R.-G."/>
        </authorList>
    </citation>
    <scope>NUCLEOTIDE SEQUENCE [LARGE SCALE GENOMIC DNA]</scope>
    <source>
        <strain evidence="10">YNK0</strain>
        <tissue evidence="10">Leaf</tissue>
    </source>
</reference>
<dbReference type="SUPFAM" id="SSF55545">
    <property type="entry name" value="beta-N-acetylhexosaminidase-like domain"/>
    <property type="match status" value="1"/>
</dbReference>
<dbReference type="Pfam" id="PF00728">
    <property type="entry name" value="Glyco_hydro_20"/>
    <property type="match status" value="1"/>
</dbReference>
<dbReference type="Proteomes" id="UP000655225">
    <property type="component" value="Unassembled WGS sequence"/>
</dbReference>
<evidence type="ECO:0000256" key="7">
    <source>
        <dbReference type="SAM" id="SignalP"/>
    </source>
</evidence>
<dbReference type="InterPro" id="IPR029019">
    <property type="entry name" value="HEX_eukaryotic_N"/>
</dbReference>
<gene>
    <name evidence="10" type="ORF">HHK36_021981</name>
</gene>
<evidence type="ECO:0000259" key="9">
    <source>
        <dbReference type="Pfam" id="PF14845"/>
    </source>
</evidence>
<evidence type="ECO:0000256" key="2">
    <source>
        <dbReference type="ARBA" id="ARBA00006285"/>
    </source>
</evidence>
<protein>
    <recommendedName>
        <fullName evidence="3">beta-N-acetylhexosaminidase</fullName>
        <ecNumber evidence="3">3.2.1.52</ecNumber>
    </recommendedName>
</protein>